<dbReference type="AlphaFoldDB" id="A0A914BY69"/>
<evidence type="ECO:0000256" key="1">
    <source>
        <dbReference type="SAM" id="Phobius"/>
    </source>
</evidence>
<evidence type="ECO:0000313" key="2">
    <source>
        <dbReference type="Proteomes" id="UP000887540"/>
    </source>
</evidence>
<keyword evidence="2" id="KW-1185">Reference proteome</keyword>
<name>A0A914BY69_9BILA</name>
<dbReference type="Proteomes" id="UP000887540">
    <property type="component" value="Unplaced"/>
</dbReference>
<keyword evidence="1" id="KW-0812">Transmembrane</keyword>
<evidence type="ECO:0000313" key="3">
    <source>
        <dbReference type="WBParaSite" id="ACRNAN_Path_1273.g4978.t1"/>
    </source>
</evidence>
<organism evidence="2 3">
    <name type="scientific">Acrobeloides nanus</name>
    <dbReference type="NCBI Taxonomy" id="290746"/>
    <lineage>
        <taxon>Eukaryota</taxon>
        <taxon>Metazoa</taxon>
        <taxon>Ecdysozoa</taxon>
        <taxon>Nematoda</taxon>
        <taxon>Chromadorea</taxon>
        <taxon>Rhabditida</taxon>
        <taxon>Tylenchina</taxon>
        <taxon>Cephalobomorpha</taxon>
        <taxon>Cephaloboidea</taxon>
        <taxon>Cephalobidae</taxon>
        <taxon>Acrobeloides</taxon>
    </lineage>
</organism>
<accession>A0A914BY69</accession>
<reference evidence="3" key="1">
    <citation type="submission" date="2022-11" db="UniProtKB">
        <authorList>
            <consortium name="WormBaseParasite"/>
        </authorList>
    </citation>
    <scope>IDENTIFICATION</scope>
</reference>
<keyword evidence="1" id="KW-0472">Membrane</keyword>
<feature type="transmembrane region" description="Helical" evidence="1">
    <location>
        <begin position="6"/>
        <end position="26"/>
    </location>
</feature>
<sequence>MVNMGMVVIRMEVTVIVMGMVMGMAMEDMAMDFMEIPSVMEDMEVQDLIQELYEALWPVDKLAPKSVAY</sequence>
<dbReference type="WBParaSite" id="ACRNAN_Path_1273.g4978.t1">
    <property type="protein sequence ID" value="ACRNAN_Path_1273.g4978.t1"/>
    <property type="gene ID" value="ACRNAN_Path_1273.g4978"/>
</dbReference>
<keyword evidence="1" id="KW-1133">Transmembrane helix</keyword>
<proteinExistence type="predicted"/>
<protein>
    <submittedName>
        <fullName evidence="3">Uncharacterized protein</fullName>
    </submittedName>
</protein>